<accession>A0A0G2SSF2</accession>
<protein>
    <submittedName>
        <fullName evidence="1">Uncharacterized protein</fullName>
    </submittedName>
</protein>
<sequence length="144" mass="16736">MIDHMKRYVFKSQSAFDAFILDNGTVWAKEFEKFVTENKLVGTPFFYSKDDYSCFETIKFFNGLEFDTSDMPLYIFCGDDLEKYCKEIDYLPESMSNVPLAIMPVEPPTGEVFNLKPNSVKLNLEVTTKEQAEAIRKLLDVFFE</sequence>
<dbReference type="EMBL" id="KP890823">
    <property type="protein sequence ID" value="AKA61871.1"/>
    <property type="molecule type" value="Genomic_DNA"/>
</dbReference>
<proteinExistence type="predicted"/>
<dbReference type="RefSeq" id="YP_009195427.1">
    <property type="nucleotide sequence ID" value="NC_028762.1"/>
</dbReference>
<reference evidence="1 2" key="1">
    <citation type="submission" date="2015-03" db="EMBL/GenBank/DDBJ databases">
        <authorList>
            <person name="Melo L.D.R."/>
            <person name="Veiga P."/>
            <person name="Cerca N."/>
            <person name="Kropinski A.M."/>
            <person name="Azeredo J."/>
            <person name="Almeida C."/>
            <person name="Sillankorva S."/>
        </authorList>
    </citation>
    <scope>NUCLEOTIDE SEQUENCE [LARGE SCALE GENOMIC DNA]</scope>
</reference>
<organism evidence="1 2">
    <name type="scientific">Proteus phage vB_PmiM_Pm5461</name>
    <dbReference type="NCBI Taxonomy" id="1636250"/>
    <lineage>
        <taxon>Viruses</taxon>
        <taxon>Duplodnaviria</taxon>
        <taxon>Heunggongvirae</taxon>
        <taxon>Uroviricota</taxon>
        <taxon>Caudoviricetes</taxon>
        <taxon>Pantevenvirales</taxon>
        <taxon>Straboviridae</taxon>
        <taxon>Bragavirus</taxon>
        <taxon>Bragavirus pm5461</taxon>
    </lineage>
</organism>
<name>A0A0G2SSF2_9CAUD</name>
<evidence type="ECO:0000313" key="2">
    <source>
        <dbReference type="Proteomes" id="UP000202749"/>
    </source>
</evidence>
<evidence type="ECO:0000313" key="1">
    <source>
        <dbReference type="EMBL" id="AKA61871.1"/>
    </source>
</evidence>
<dbReference type="KEGG" id="vg:26622808"/>
<dbReference type="GeneID" id="26622808"/>
<dbReference type="Proteomes" id="UP000202749">
    <property type="component" value="Segment"/>
</dbReference>
<gene>
    <name evidence="1" type="ORF">Pm5461_009</name>
</gene>
<keyword evidence="2" id="KW-1185">Reference proteome</keyword>